<feature type="compositionally biased region" description="Low complexity" evidence="1">
    <location>
        <begin position="79"/>
        <end position="89"/>
    </location>
</feature>
<evidence type="ECO:0000256" key="1">
    <source>
        <dbReference type="SAM" id="MobiDB-lite"/>
    </source>
</evidence>
<feature type="region of interest" description="Disordered" evidence="1">
    <location>
        <begin position="184"/>
        <end position="279"/>
    </location>
</feature>
<evidence type="ECO:0000313" key="3">
    <source>
        <dbReference type="Proteomes" id="UP000186922"/>
    </source>
</evidence>
<feature type="compositionally biased region" description="Polar residues" evidence="1">
    <location>
        <begin position="191"/>
        <end position="220"/>
    </location>
</feature>
<dbReference type="AlphaFoldDB" id="A0A1D1W232"/>
<dbReference type="EMBL" id="BDGG01000012">
    <property type="protein sequence ID" value="GAV05404.1"/>
    <property type="molecule type" value="Genomic_DNA"/>
</dbReference>
<organism evidence="2 3">
    <name type="scientific">Ramazzottius varieornatus</name>
    <name type="common">Water bear</name>
    <name type="synonym">Tardigrade</name>
    <dbReference type="NCBI Taxonomy" id="947166"/>
    <lineage>
        <taxon>Eukaryota</taxon>
        <taxon>Metazoa</taxon>
        <taxon>Ecdysozoa</taxon>
        <taxon>Tardigrada</taxon>
        <taxon>Eutardigrada</taxon>
        <taxon>Parachela</taxon>
        <taxon>Hypsibioidea</taxon>
        <taxon>Ramazzottiidae</taxon>
        <taxon>Ramazzottius</taxon>
    </lineage>
</organism>
<gene>
    <name evidence="2" type="primary">RvY_15545-1</name>
    <name evidence="2" type="synonym">RvY_15545.1</name>
    <name evidence="2" type="ORF">RvY_15545</name>
</gene>
<protein>
    <submittedName>
        <fullName evidence="2">Uncharacterized protein</fullName>
    </submittedName>
</protein>
<feature type="region of interest" description="Disordered" evidence="1">
    <location>
        <begin position="1"/>
        <end position="64"/>
    </location>
</feature>
<feature type="compositionally biased region" description="Low complexity" evidence="1">
    <location>
        <begin position="95"/>
        <end position="108"/>
    </location>
</feature>
<proteinExistence type="predicted"/>
<feature type="compositionally biased region" description="Low complexity" evidence="1">
    <location>
        <begin position="233"/>
        <end position="255"/>
    </location>
</feature>
<feature type="region of interest" description="Disordered" evidence="1">
    <location>
        <begin position="79"/>
        <end position="108"/>
    </location>
</feature>
<feature type="compositionally biased region" description="Low complexity" evidence="1">
    <location>
        <begin position="14"/>
        <end position="23"/>
    </location>
</feature>
<comment type="caution">
    <text evidence="2">The sequence shown here is derived from an EMBL/GenBank/DDBJ whole genome shotgun (WGS) entry which is preliminary data.</text>
</comment>
<evidence type="ECO:0000313" key="2">
    <source>
        <dbReference type="EMBL" id="GAV05404.1"/>
    </source>
</evidence>
<dbReference type="Proteomes" id="UP000186922">
    <property type="component" value="Unassembled WGS sequence"/>
</dbReference>
<accession>A0A1D1W232</accession>
<keyword evidence="3" id="KW-1185">Reference proteome</keyword>
<sequence length="279" mass="29929">MPVDTGPGPHPAESTSSTRSRTSSLERPKAAKLKPGQRTRSPFLSSELPLQVSSLSSNTSISASVKPIRPNVAYTQSTYFSSSRPSSRAELSHVPSRIPSPTPMMTTTRSISEEEAANMTRRIEARYSEKLAARKSKMATDHSTTSIPITQPLPSSVSTNILADRARSTASIANAKKIANARAVKAAETPSAKTNPNSKRSSGKVSNVGNKISSAKNRSGSEVPALEEPFTNLSLSSRSTDSLSSSDDYSDDAYSFGKPSQRRSIRVAESSGFDFRMKK</sequence>
<reference evidence="2 3" key="1">
    <citation type="journal article" date="2016" name="Nat. Commun.">
        <title>Extremotolerant tardigrade genome and improved radiotolerance of human cultured cells by tardigrade-unique protein.</title>
        <authorList>
            <person name="Hashimoto T."/>
            <person name="Horikawa D.D."/>
            <person name="Saito Y."/>
            <person name="Kuwahara H."/>
            <person name="Kozuka-Hata H."/>
            <person name="Shin-I T."/>
            <person name="Minakuchi Y."/>
            <person name="Ohishi K."/>
            <person name="Motoyama A."/>
            <person name="Aizu T."/>
            <person name="Enomoto A."/>
            <person name="Kondo K."/>
            <person name="Tanaka S."/>
            <person name="Hara Y."/>
            <person name="Koshikawa S."/>
            <person name="Sagara H."/>
            <person name="Miura T."/>
            <person name="Yokobori S."/>
            <person name="Miyagawa K."/>
            <person name="Suzuki Y."/>
            <person name="Kubo T."/>
            <person name="Oyama M."/>
            <person name="Kohara Y."/>
            <person name="Fujiyama A."/>
            <person name="Arakawa K."/>
            <person name="Katayama T."/>
            <person name="Toyoda A."/>
            <person name="Kunieda T."/>
        </authorList>
    </citation>
    <scope>NUCLEOTIDE SEQUENCE [LARGE SCALE GENOMIC DNA]</scope>
    <source>
        <strain evidence="2 3">YOKOZUNA-1</strain>
    </source>
</reference>
<feature type="compositionally biased region" description="Low complexity" evidence="1">
    <location>
        <begin position="53"/>
        <end position="64"/>
    </location>
</feature>
<name>A0A1D1W232_RAMVA</name>